<evidence type="ECO:0000256" key="1">
    <source>
        <dbReference type="SAM" id="Phobius"/>
    </source>
</evidence>
<organism evidence="2 3">
    <name type="scientific">Parnassius mnemosyne</name>
    <name type="common">clouded apollo</name>
    <dbReference type="NCBI Taxonomy" id="213953"/>
    <lineage>
        <taxon>Eukaryota</taxon>
        <taxon>Metazoa</taxon>
        <taxon>Ecdysozoa</taxon>
        <taxon>Arthropoda</taxon>
        <taxon>Hexapoda</taxon>
        <taxon>Insecta</taxon>
        <taxon>Pterygota</taxon>
        <taxon>Neoptera</taxon>
        <taxon>Endopterygota</taxon>
        <taxon>Lepidoptera</taxon>
        <taxon>Glossata</taxon>
        <taxon>Ditrysia</taxon>
        <taxon>Papilionoidea</taxon>
        <taxon>Papilionidae</taxon>
        <taxon>Parnassiinae</taxon>
        <taxon>Parnassini</taxon>
        <taxon>Parnassius</taxon>
        <taxon>Driopa</taxon>
    </lineage>
</organism>
<keyword evidence="3" id="KW-1185">Reference proteome</keyword>
<reference evidence="2 3" key="1">
    <citation type="submission" date="2023-11" db="EMBL/GenBank/DDBJ databases">
        <authorList>
            <person name="Hedman E."/>
            <person name="Englund M."/>
            <person name="Stromberg M."/>
            <person name="Nyberg Akerstrom W."/>
            <person name="Nylinder S."/>
            <person name="Jareborg N."/>
            <person name="Kallberg Y."/>
            <person name="Kronander E."/>
        </authorList>
    </citation>
    <scope>NUCLEOTIDE SEQUENCE [LARGE SCALE GENOMIC DNA]</scope>
</reference>
<evidence type="ECO:0000313" key="3">
    <source>
        <dbReference type="Proteomes" id="UP001314205"/>
    </source>
</evidence>
<accession>A0AAV1LH40</accession>
<keyword evidence="1" id="KW-0472">Membrane</keyword>
<dbReference type="Proteomes" id="UP001314205">
    <property type="component" value="Unassembled WGS sequence"/>
</dbReference>
<dbReference type="AlphaFoldDB" id="A0AAV1LH40"/>
<keyword evidence="1" id="KW-0812">Transmembrane</keyword>
<gene>
    <name evidence="2" type="ORF">PARMNEM_LOCUS14308</name>
</gene>
<name>A0AAV1LH40_9NEOP</name>
<comment type="caution">
    <text evidence="2">The sequence shown here is derived from an EMBL/GenBank/DDBJ whole genome shotgun (WGS) entry which is preliminary data.</text>
</comment>
<feature type="transmembrane region" description="Helical" evidence="1">
    <location>
        <begin position="47"/>
        <end position="65"/>
    </location>
</feature>
<protein>
    <submittedName>
        <fullName evidence="2">Uncharacterized protein</fullName>
    </submittedName>
</protein>
<dbReference type="EMBL" id="CAVLGL010000090">
    <property type="protein sequence ID" value="CAK1594718.1"/>
    <property type="molecule type" value="Genomic_DNA"/>
</dbReference>
<keyword evidence="1" id="KW-1133">Transmembrane helix</keyword>
<proteinExistence type="predicted"/>
<evidence type="ECO:0000313" key="2">
    <source>
        <dbReference type="EMBL" id="CAK1594718.1"/>
    </source>
</evidence>
<sequence>MLGKNVATVLCRSTNKYFCVPKRSWTQVGHVISTPPRVKCSYTEKCLHAMFMLTFWLSPMAYFLTQIKVWRRVYIE</sequence>